<dbReference type="EMBL" id="CADEAL010000554">
    <property type="protein sequence ID" value="CAB1421918.1"/>
    <property type="molecule type" value="Genomic_DNA"/>
</dbReference>
<organism evidence="1 2">
    <name type="scientific">Pleuronectes platessa</name>
    <name type="common">European plaice</name>
    <dbReference type="NCBI Taxonomy" id="8262"/>
    <lineage>
        <taxon>Eukaryota</taxon>
        <taxon>Metazoa</taxon>
        <taxon>Chordata</taxon>
        <taxon>Craniata</taxon>
        <taxon>Vertebrata</taxon>
        <taxon>Euteleostomi</taxon>
        <taxon>Actinopterygii</taxon>
        <taxon>Neopterygii</taxon>
        <taxon>Teleostei</taxon>
        <taxon>Neoteleostei</taxon>
        <taxon>Acanthomorphata</taxon>
        <taxon>Carangaria</taxon>
        <taxon>Pleuronectiformes</taxon>
        <taxon>Pleuronectoidei</taxon>
        <taxon>Pleuronectidae</taxon>
        <taxon>Pleuronectes</taxon>
    </lineage>
</organism>
<keyword evidence="2" id="KW-1185">Reference proteome</keyword>
<gene>
    <name evidence="1" type="ORF">PLEPLA_LOCUS9806</name>
</gene>
<dbReference type="AlphaFoldDB" id="A0A9N7U237"/>
<evidence type="ECO:0000313" key="2">
    <source>
        <dbReference type="Proteomes" id="UP001153269"/>
    </source>
</evidence>
<protein>
    <submittedName>
        <fullName evidence="1">Uncharacterized protein</fullName>
    </submittedName>
</protein>
<evidence type="ECO:0000313" key="1">
    <source>
        <dbReference type="EMBL" id="CAB1421918.1"/>
    </source>
</evidence>
<reference evidence="1" key="1">
    <citation type="submission" date="2020-03" db="EMBL/GenBank/DDBJ databases">
        <authorList>
            <person name="Weist P."/>
        </authorList>
    </citation>
    <scope>NUCLEOTIDE SEQUENCE</scope>
</reference>
<sequence length="145" mass="16113">MMVPVRTWQHRQQLVEYQRSHGEIIIVASAVSQHCAGHQGTESPLSSERPLGFEVRRGMTNGTGLLPKRCAAGDVHRRRCVQQEMCAARDVRRSGAPQEICAAGDVRQDVLTSALKEMCCRRCDRRRCAPGCAHICAEGDVLQEM</sequence>
<accession>A0A9N7U237</accession>
<comment type="caution">
    <text evidence="1">The sequence shown here is derived from an EMBL/GenBank/DDBJ whole genome shotgun (WGS) entry which is preliminary data.</text>
</comment>
<proteinExistence type="predicted"/>
<name>A0A9N7U237_PLEPL</name>
<dbReference type="Proteomes" id="UP001153269">
    <property type="component" value="Unassembled WGS sequence"/>
</dbReference>